<dbReference type="SUPFAM" id="SSF54211">
    <property type="entry name" value="Ribosomal protein S5 domain 2-like"/>
    <property type="match status" value="1"/>
</dbReference>
<feature type="binding site" evidence="9">
    <location>
        <position position="325"/>
    </location>
    <ligand>
        <name>ATP</name>
        <dbReference type="ChEBI" id="CHEBI:30616"/>
    </ligand>
</feature>
<feature type="binding site" evidence="9">
    <location>
        <position position="82"/>
    </location>
    <ligand>
        <name>ATP</name>
        <dbReference type="ChEBI" id="CHEBI:30616"/>
    </ligand>
</feature>
<proteinExistence type="inferred from homology"/>
<evidence type="ECO:0000256" key="6">
    <source>
        <dbReference type="ARBA" id="ARBA00023016"/>
    </source>
</evidence>
<dbReference type="OrthoDB" id="9802640at2"/>
<sequence>MSAAAGKEVYNFQAEITRLLHLLAHSLYESKEVALRELVSNASDALDKMRFVALTDASQRDGATLEIEIRRNEEGGELIIADNGVGMTHDEMIANLGTIAKSGSLEFLKGLTGDEKKDVSLIGQFGVGFYASFMIADKVRVRSRSYREKAGHEWVSDGSGSFSIEPVEAMERGTQVILHLKESAKELLDEHRLKRILKDYSGFVSHPIKMADAQINDVKPIWVEPRSQLTAEQYTGFYQHLTHRTNEEPMWHLHVSADTPIQFHALLYCPPSSIERMGLGRSEHGLQLCTKRVLVQRECRQLLPDYLRFLHGIVDSEDLPLNISRESLQDNTVFRKIGQVLLRKIFDKLETIAEEQPEEFLKFWQQFGPLMKEGIASDFEHRDRIIKLMRFASSRNDDPRQPTTLADYVERMPEDQKQIYYASGFTLDVVRNNPNLEVFKQRGLEVLYLLDPIDEFLVATMMNYNDKPFVSIDAANVELPGDEPKPADEPKADGEEPSKPAKPEGNFGKVLTLFEEILGERVKEVRESKRLTDSPCCLVNPEGGVSSHLEKLMKMANQEFPSMPRIFEVNPKAKLIERLTSLVGNPENETFIKECGRQLFDNCLILDGTPPDPHAMVDRVRTLMEEAAAGRSSIIQ</sequence>
<dbReference type="InterPro" id="IPR037196">
    <property type="entry name" value="HSP90_C"/>
</dbReference>
<gene>
    <name evidence="8 12" type="primary">htpG</name>
    <name evidence="12" type="ORF">Pan216_36280</name>
</gene>
<keyword evidence="3 8" id="KW-0963">Cytoplasm</keyword>
<dbReference type="GO" id="GO:0051082">
    <property type="term" value="F:unfolded protein binding"/>
    <property type="evidence" value="ECO:0007669"/>
    <property type="project" value="UniProtKB-UniRule"/>
</dbReference>
<feature type="binding site" evidence="9">
    <location>
        <position position="174"/>
    </location>
    <ligand>
        <name>ATP</name>
        <dbReference type="ChEBI" id="CHEBI:30616"/>
    </ligand>
</feature>
<dbReference type="Gene3D" id="3.40.50.11260">
    <property type="match status" value="1"/>
</dbReference>
<dbReference type="GO" id="GO:0140662">
    <property type="term" value="F:ATP-dependent protein folding chaperone"/>
    <property type="evidence" value="ECO:0007669"/>
    <property type="project" value="InterPro"/>
</dbReference>
<feature type="region of interest" description="C" evidence="8">
    <location>
        <begin position="552"/>
        <end position="636"/>
    </location>
</feature>
<dbReference type="SUPFAM" id="SSF110942">
    <property type="entry name" value="HSP90 C-terminal domain"/>
    <property type="match status" value="1"/>
</dbReference>
<dbReference type="GO" id="GO:0005737">
    <property type="term" value="C:cytoplasm"/>
    <property type="evidence" value="ECO:0007669"/>
    <property type="project" value="UniProtKB-SubCell"/>
</dbReference>
<evidence type="ECO:0000256" key="5">
    <source>
        <dbReference type="ARBA" id="ARBA00022840"/>
    </source>
</evidence>
<dbReference type="Gene3D" id="3.30.565.10">
    <property type="entry name" value="Histidine kinase-like ATPase, C-terminal domain"/>
    <property type="match status" value="1"/>
</dbReference>
<evidence type="ECO:0000256" key="1">
    <source>
        <dbReference type="ARBA" id="ARBA00004496"/>
    </source>
</evidence>
<evidence type="ECO:0000256" key="3">
    <source>
        <dbReference type="ARBA" id="ARBA00022490"/>
    </source>
</evidence>
<reference evidence="12 13" key="1">
    <citation type="submission" date="2019-02" db="EMBL/GenBank/DDBJ databases">
        <title>Deep-cultivation of Planctomycetes and their phenomic and genomic characterization uncovers novel biology.</title>
        <authorList>
            <person name="Wiegand S."/>
            <person name="Jogler M."/>
            <person name="Boedeker C."/>
            <person name="Pinto D."/>
            <person name="Vollmers J."/>
            <person name="Rivas-Marin E."/>
            <person name="Kohn T."/>
            <person name="Peeters S.H."/>
            <person name="Heuer A."/>
            <person name="Rast P."/>
            <person name="Oberbeckmann S."/>
            <person name="Bunk B."/>
            <person name="Jeske O."/>
            <person name="Meyerdierks A."/>
            <person name="Storesund J.E."/>
            <person name="Kallscheuer N."/>
            <person name="Luecker S."/>
            <person name="Lage O.M."/>
            <person name="Pohl T."/>
            <person name="Merkel B.J."/>
            <person name="Hornburger P."/>
            <person name="Mueller R.-W."/>
            <person name="Bruemmer F."/>
            <person name="Labrenz M."/>
            <person name="Spormann A.M."/>
            <person name="Op den Camp H."/>
            <person name="Overmann J."/>
            <person name="Amann R."/>
            <person name="Jetten M.S.M."/>
            <person name="Mascher T."/>
            <person name="Medema M.H."/>
            <person name="Devos D.P."/>
            <person name="Kaster A.-K."/>
            <person name="Ovreas L."/>
            <person name="Rohde M."/>
            <person name="Galperin M.Y."/>
            <person name="Jogler C."/>
        </authorList>
    </citation>
    <scope>NUCLEOTIDE SEQUENCE [LARGE SCALE GENOMIC DNA]</scope>
    <source>
        <strain evidence="12 13">Pan216</strain>
    </source>
</reference>
<dbReference type="InterPro" id="IPR020575">
    <property type="entry name" value="Hsp90_N"/>
</dbReference>
<evidence type="ECO:0000259" key="11">
    <source>
        <dbReference type="SMART" id="SM00387"/>
    </source>
</evidence>
<dbReference type="Gene3D" id="3.30.230.80">
    <property type="match status" value="1"/>
</dbReference>
<dbReference type="Pfam" id="PF13589">
    <property type="entry name" value="HATPase_c_3"/>
    <property type="match status" value="1"/>
</dbReference>
<dbReference type="RefSeq" id="WP_145259729.1">
    <property type="nucleotide sequence ID" value="NZ_CP036279.1"/>
</dbReference>
<feature type="binding site" evidence="9">
    <location>
        <begin position="124"/>
        <end position="129"/>
    </location>
    <ligand>
        <name>ATP</name>
        <dbReference type="ChEBI" id="CHEBI:30616"/>
    </ligand>
</feature>
<dbReference type="KEGG" id="knv:Pan216_36280"/>
<feature type="binding site" evidence="9">
    <location>
        <position position="41"/>
    </location>
    <ligand>
        <name>ATP</name>
        <dbReference type="ChEBI" id="CHEBI:30616"/>
    </ligand>
</feature>
<dbReference type="InterPro" id="IPR020568">
    <property type="entry name" value="Ribosomal_Su5_D2-typ_SF"/>
</dbReference>
<evidence type="ECO:0000313" key="13">
    <source>
        <dbReference type="Proteomes" id="UP000317093"/>
    </source>
</evidence>
<evidence type="ECO:0000256" key="4">
    <source>
        <dbReference type="ARBA" id="ARBA00022741"/>
    </source>
</evidence>
<keyword evidence="13" id="KW-1185">Reference proteome</keyword>
<accession>A0A518B701</accession>
<keyword evidence="6 8" id="KW-0346">Stress response</keyword>
<dbReference type="Pfam" id="PF00183">
    <property type="entry name" value="HSP90"/>
    <property type="match status" value="1"/>
</dbReference>
<dbReference type="PIRSF" id="PIRSF002583">
    <property type="entry name" value="Hsp90"/>
    <property type="match status" value="1"/>
</dbReference>
<keyword evidence="5 8" id="KW-0067">ATP-binding</keyword>
<evidence type="ECO:0000256" key="8">
    <source>
        <dbReference type="HAMAP-Rule" id="MF_00505"/>
    </source>
</evidence>
<feature type="region of interest" description="A; substrate-binding" evidence="8">
    <location>
        <begin position="1"/>
        <end position="325"/>
    </location>
</feature>
<keyword evidence="7 8" id="KW-0143">Chaperone</keyword>
<evidence type="ECO:0000313" key="12">
    <source>
        <dbReference type="EMBL" id="QDU62758.1"/>
    </source>
</evidence>
<organism evidence="12 13">
    <name type="scientific">Kolteria novifilia</name>
    <dbReference type="NCBI Taxonomy" id="2527975"/>
    <lineage>
        <taxon>Bacteria</taxon>
        <taxon>Pseudomonadati</taxon>
        <taxon>Planctomycetota</taxon>
        <taxon>Planctomycetia</taxon>
        <taxon>Kolteriales</taxon>
        <taxon>Kolteriaceae</taxon>
        <taxon>Kolteria</taxon>
    </lineage>
</organism>
<evidence type="ECO:0000256" key="9">
    <source>
        <dbReference type="PIRSR" id="PIRSR002583-1"/>
    </source>
</evidence>
<dbReference type="CDD" id="cd16927">
    <property type="entry name" value="HATPase_Hsp90-like"/>
    <property type="match status" value="1"/>
</dbReference>
<comment type="subcellular location">
    <subcellularLocation>
        <location evidence="1 8">Cytoplasm</location>
    </subcellularLocation>
</comment>
<dbReference type="SUPFAM" id="SSF55874">
    <property type="entry name" value="ATPase domain of HSP90 chaperone/DNA topoisomerase II/histidine kinase"/>
    <property type="match status" value="1"/>
</dbReference>
<protein>
    <recommendedName>
        <fullName evidence="8">Chaperone protein HtpG</fullName>
    </recommendedName>
    <alternativeName>
        <fullName evidence="8">Heat shock protein HtpG</fullName>
    </alternativeName>
    <alternativeName>
        <fullName evidence="8">High temperature protein G</fullName>
    </alternativeName>
</protein>
<evidence type="ECO:0000256" key="7">
    <source>
        <dbReference type="ARBA" id="ARBA00023186"/>
    </source>
</evidence>
<feature type="binding site" evidence="9">
    <location>
        <position position="87"/>
    </location>
    <ligand>
        <name>ATP</name>
        <dbReference type="ChEBI" id="CHEBI:30616"/>
    </ligand>
</feature>
<dbReference type="HAMAP" id="MF_00505">
    <property type="entry name" value="HSP90"/>
    <property type="match status" value="1"/>
</dbReference>
<dbReference type="FunFam" id="3.30.565.10:FF:000009">
    <property type="entry name" value="Molecular chaperone HtpG"/>
    <property type="match status" value="1"/>
</dbReference>
<dbReference type="GO" id="GO:0016887">
    <property type="term" value="F:ATP hydrolysis activity"/>
    <property type="evidence" value="ECO:0007669"/>
    <property type="project" value="InterPro"/>
</dbReference>
<comment type="subunit">
    <text evidence="8">Homodimer.</text>
</comment>
<evidence type="ECO:0000256" key="2">
    <source>
        <dbReference type="ARBA" id="ARBA00008239"/>
    </source>
</evidence>
<evidence type="ECO:0000256" key="10">
    <source>
        <dbReference type="SAM" id="MobiDB-lite"/>
    </source>
</evidence>
<feature type="binding site" evidence="9">
    <location>
        <position position="101"/>
    </location>
    <ligand>
        <name>ATP</name>
        <dbReference type="ChEBI" id="CHEBI:30616"/>
    </ligand>
</feature>
<feature type="binding site" evidence="9">
    <location>
        <position position="37"/>
    </location>
    <ligand>
        <name>ATP</name>
        <dbReference type="ChEBI" id="CHEBI:30616"/>
    </ligand>
</feature>
<dbReference type="Proteomes" id="UP000317093">
    <property type="component" value="Chromosome"/>
</dbReference>
<feature type="binding site" evidence="9">
    <location>
        <position position="95"/>
    </location>
    <ligand>
        <name>ATP</name>
        <dbReference type="ChEBI" id="CHEBI:30616"/>
    </ligand>
</feature>
<comment type="similarity">
    <text evidence="2 8">Belongs to the heat shock protein 90 family.</text>
</comment>
<dbReference type="AlphaFoldDB" id="A0A518B701"/>
<feature type="region of interest" description="Disordered" evidence="10">
    <location>
        <begin position="477"/>
        <end position="506"/>
    </location>
</feature>
<dbReference type="PRINTS" id="PR00775">
    <property type="entry name" value="HEATSHOCK90"/>
</dbReference>
<comment type="caution">
    <text evidence="8">Lacks conserved residue(s) required for the propagation of feature annotation.</text>
</comment>
<dbReference type="InterPro" id="IPR003594">
    <property type="entry name" value="HATPase_dom"/>
</dbReference>
<feature type="compositionally biased region" description="Basic and acidic residues" evidence="10">
    <location>
        <begin position="482"/>
        <end position="502"/>
    </location>
</feature>
<dbReference type="InterPro" id="IPR036890">
    <property type="entry name" value="HATPase_C_sf"/>
</dbReference>
<feature type="domain" description="Histidine kinase/HSP90-like ATPase" evidence="11">
    <location>
        <begin position="30"/>
        <end position="184"/>
    </location>
</feature>
<keyword evidence="4 8" id="KW-0547">Nucleotide-binding</keyword>
<dbReference type="Gene3D" id="1.20.120.790">
    <property type="entry name" value="Heat shock protein 90, C-terminal domain"/>
    <property type="match status" value="1"/>
</dbReference>
<dbReference type="SMART" id="SM00387">
    <property type="entry name" value="HATPase_c"/>
    <property type="match status" value="1"/>
</dbReference>
<name>A0A518B701_9BACT</name>
<comment type="function">
    <text evidence="8">Molecular chaperone. Has ATPase activity.</text>
</comment>
<dbReference type="InterPro" id="IPR001404">
    <property type="entry name" value="Hsp90_fam"/>
</dbReference>
<feature type="binding site" evidence="9">
    <location>
        <begin position="102"/>
        <end position="103"/>
    </location>
    <ligand>
        <name>ATP</name>
        <dbReference type="ChEBI" id="CHEBI:30616"/>
    </ligand>
</feature>
<dbReference type="EMBL" id="CP036279">
    <property type="protein sequence ID" value="QDU62758.1"/>
    <property type="molecule type" value="Genomic_DNA"/>
</dbReference>
<dbReference type="NCBIfam" id="NF003555">
    <property type="entry name" value="PRK05218.1"/>
    <property type="match status" value="1"/>
</dbReference>
<dbReference type="GO" id="GO:0005524">
    <property type="term" value="F:ATP binding"/>
    <property type="evidence" value="ECO:0007669"/>
    <property type="project" value="UniProtKB-UniRule"/>
</dbReference>
<dbReference type="PANTHER" id="PTHR11528">
    <property type="entry name" value="HEAT SHOCK PROTEIN 90 FAMILY MEMBER"/>
    <property type="match status" value="1"/>
</dbReference>